<evidence type="ECO:0000313" key="3">
    <source>
        <dbReference type="Proteomes" id="UP000179010"/>
    </source>
</evidence>
<reference evidence="2 3" key="1">
    <citation type="journal article" date="2016" name="Nat. Commun.">
        <title>Thousands of microbial genomes shed light on interconnected biogeochemical processes in an aquifer system.</title>
        <authorList>
            <person name="Anantharaman K."/>
            <person name="Brown C.T."/>
            <person name="Hug L.A."/>
            <person name="Sharon I."/>
            <person name="Castelle C.J."/>
            <person name="Probst A.J."/>
            <person name="Thomas B.C."/>
            <person name="Singh A."/>
            <person name="Wilkins M.J."/>
            <person name="Karaoz U."/>
            <person name="Brodie E.L."/>
            <person name="Williams K.H."/>
            <person name="Hubbard S.S."/>
            <person name="Banfield J.F."/>
        </authorList>
    </citation>
    <scope>NUCLEOTIDE SEQUENCE [LARGE SCALE GENOMIC DNA]</scope>
</reference>
<name>A0A1F4PMR0_UNCK3</name>
<feature type="transmembrane region" description="Helical" evidence="1">
    <location>
        <begin position="88"/>
        <end position="110"/>
    </location>
</feature>
<keyword evidence="1" id="KW-0812">Transmembrane</keyword>
<dbReference type="AlphaFoldDB" id="A0A1F4PMR0"/>
<organism evidence="2 3">
    <name type="scientific">candidate division Kazan bacterium RIFCSPLOWO2_01_FULL_48_13</name>
    <dbReference type="NCBI Taxonomy" id="1798539"/>
    <lineage>
        <taxon>Bacteria</taxon>
        <taxon>Bacteria division Kazan-3B-28</taxon>
    </lineage>
</organism>
<proteinExistence type="predicted"/>
<evidence type="ECO:0000256" key="1">
    <source>
        <dbReference type="SAM" id="Phobius"/>
    </source>
</evidence>
<keyword evidence="1" id="KW-1133">Transmembrane helix</keyword>
<evidence type="ECO:0000313" key="2">
    <source>
        <dbReference type="EMBL" id="OGB84971.1"/>
    </source>
</evidence>
<accession>A0A1F4PMR0</accession>
<comment type="caution">
    <text evidence="2">The sequence shown here is derived from an EMBL/GenBank/DDBJ whole genome shotgun (WGS) entry which is preliminary data.</text>
</comment>
<protein>
    <submittedName>
        <fullName evidence="2">Uncharacterized protein</fullName>
    </submittedName>
</protein>
<feature type="transmembrane region" description="Helical" evidence="1">
    <location>
        <begin position="7"/>
        <end position="23"/>
    </location>
</feature>
<sequence length="170" mass="19456">MSVKRIFFGLFWIVWAGFWTQIAHETLGWSVWISLIALLVMPFWYNRVTNWWMTVSGPLSFVLFSLAGAGGMWLWSTTSPLMQYSSDPVGWLVVGLFWGYIGIAIAKVYITLEARYHPGNFNSDFLDRLKKSDKSEPLIGWILMLVIQTLVMAATLVMIYWFLISISGGK</sequence>
<gene>
    <name evidence="2" type="ORF">A2994_01280</name>
</gene>
<feature type="transmembrane region" description="Helical" evidence="1">
    <location>
        <begin position="57"/>
        <end position="76"/>
    </location>
</feature>
<keyword evidence="1" id="KW-0472">Membrane</keyword>
<dbReference type="Proteomes" id="UP000179010">
    <property type="component" value="Unassembled WGS sequence"/>
</dbReference>
<feature type="transmembrane region" description="Helical" evidence="1">
    <location>
        <begin position="29"/>
        <end position="45"/>
    </location>
</feature>
<dbReference type="EMBL" id="METE01000013">
    <property type="protein sequence ID" value="OGB84971.1"/>
    <property type="molecule type" value="Genomic_DNA"/>
</dbReference>
<feature type="transmembrane region" description="Helical" evidence="1">
    <location>
        <begin position="138"/>
        <end position="163"/>
    </location>
</feature>